<organism evidence="3 4">
    <name type="scientific">Varanus komodoensis</name>
    <name type="common">Komodo dragon</name>
    <dbReference type="NCBI Taxonomy" id="61221"/>
    <lineage>
        <taxon>Eukaryota</taxon>
        <taxon>Metazoa</taxon>
        <taxon>Chordata</taxon>
        <taxon>Craniata</taxon>
        <taxon>Vertebrata</taxon>
        <taxon>Euteleostomi</taxon>
        <taxon>Lepidosauria</taxon>
        <taxon>Squamata</taxon>
        <taxon>Bifurcata</taxon>
        <taxon>Unidentata</taxon>
        <taxon>Episquamata</taxon>
        <taxon>Toxicofera</taxon>
        <taxon>Anguimorpha</taxon>
        <taxon>Paleoanguimorpha</taxon>
        <taxon>Varanoidea</taxon>
        <taxon>Varanidae</taxon>
        <taxon>Varanus</taxon>
    </lineage>
</organism>
<reference evidence="3" key="1">
    <citation type="submission" date="2025-08" db="UniProtKB">
        <authorList>
            <consortium name="Ensembl"/>
        </authorList>
    </citation>
    <scope>IDENTIFICATION</scope>
</reference>
<dbReference type="AlphaFoldDB" id="A0A8D2JJD5"/>
<dbReference type="GO" id="GO:0005739">
    <property type="term" value="C:mitochondrion"/>
    <property type="evidence" value="ECO:0007669"/>
    <property type="project" value="UniProtKB-SubCell"/>
</dbReference>
<protein>
    <recommendedName>
        <fullName evidence="2">Mitochondrial fission regulator</fullName>
    </recommendedName>
</protein>
<comment type="subcellular location">
    <subcellularLocation>
        <location evidence="2">Mitochondrion</location>
    </subcellularLocation>
</comment>
<keyword evidence="4" id="KW-1185">Reference proteome</keyword>
<evidence type="ECO:0000313" key="3">
    <source>
        <dbReference type="Ensembl" id="ENSVKKP00000013189.1"/>
    </source>
</evidence>
<reference evidence="3" key="2">
    <citation type="submission" date="2025-09" db="UniProtKB">
        <authorList>
            <consortium name="Ensembl"/>
        </authorList>
    </citation>
    <scope>IDENTIFICATION</scope>
</reference>
<evidence type="ECO:0000313" key="4">
    <source>
        <dbReference type="Proteomes" id="UP000694545"/>
    </source>
</evidence>
<evidence type="ECO:0000256" key="1">
    <source>
        <dbReference type="ARBA" id="ARBA00005807"/>
    </source>
</evidence>
<dbReference type="GO" id="GO:0000266">
    <property type="term" value="P:mitochondrial fission"/>
    <property type="evidence" value="ECO:0007669"/>
    <property type="project" value="UniProtKB-UniRule"/>
</dbReference>
<dbReference type="Proteomes" id="UP000694545">
    <property type="component" value="Unplaced"/>
</dbReference>
<dbReference type="InterPro" id="IPR007972">
    <property type="entry name" value="Mtfr1"/>
</dbReference>
<dbReference type="Pfam" id="PF05308">
    <property type="entry name" value="Mito_fiss_reg"/>
    <property type="match status" value="1"/>
</dbReference>
<comment type="similarity">
    <text evidence="1 2">Belongs to the MTFR1 family.</text>
</comment>
<proteinExistence type="inferred from homology"/>
<dbReference type="GO" id="GO:0009060">
    <property type="term" value="P:aerobic respiration"/>
    <property type="evidence" value="ECO:0007669"/>
    <property type="project" value="UniProtKB-UniRule"/>
</dbReference>
<dbReference type="Ensembl" id="ENSVKKT00000013507.1">
    <property type="protein sequence ID" value="ENSVKKP00000013189.1"/>
    <property type="gene ID" value="ENSVKKG00000009126.1"/>
</dbReference>
<name>A0A8D2JJD5_VARKO</name>
<evidence type="ECO:0000256" key="2">
    <source>
        <dbReference type="RuleBase" id="RU369053"/>
    </source>
</evidence>
<comment type="function">
    <text evidence="2">Plays a role in mitochondrial aerobic respiration. Regulates mitochondrial organization and fission.</text>
</comment>
<sequence length="61" mass="7137">ILNWSTVLFKMFISWAWERKEYGSTRSFIRRLGNCLLLTPTPRPHFPQSKAKQLIASTESP</sequence>
<accession>A0A8D2JJD5</accession>
<keyword evidence="2" id="KW-0496">Mitochondrion</keyword>